<reference evidence="2" key="1">
    <citation type="submission" date="2023-07" db="EMBL/GenBank/DDBJ databases">
        <authorList>
            <consortium name="AG Swart"/>
            <person name="Singh M."/>
            <person name="Singh A."/>
            <person name="Seah K."/>
            <person name="Emmerich C."/>
        </authorList>
    </citation>
    <scope>NUCLEOTIDE SEQUENCE</scope>
    <source>
        <strain evidence="2">DP1</strain>
    </source>
</reference>
<protein>
    <submittedName>
        <fullName evidence="2">Uncharacterized protein</fullName>
    </submittedName>
</protein>
<dbReference type="AlphaFoldDB" id="A0AAD1U1Y7"/>
<feature type="region of interest" description="Disordered" evidence="1">
    <location>
        <begin position="1"/>
        <end position="27"/>
    </location>
</feature>
<accession>A0AAD1U1Y7</accession>
<proteinExistence type="predicted"/>
<evidence type="ECO:0000256" key="1">
    <source>
        <dbReference type="SAM" id="MobiDB-lite"/>
    </source>
</evidence>
<evidence type="ECO:0000313" key="3">
    <source>
        <dbReference type="Proteomes" id="UP001295684"/>
    </source>
</evidence>
<organism evidence="2 3">
    <name type="scientific">Euplotes crassus</name>
    <dbReference type="NCBI Taxonomy" id="5936"/>
    <lineage>
        <taxon>Eukaryota</taxon>
        <taxon>Sar</taxon>
        <taxon>Alveolata</taxon>
        <taxon>Ciliophora</taxon>
        <taxon>Intramacronucleata</taxon>
        <taxon>Spirotrichea</taxon>
        <taxon>Hypotrichia</taxon>
        <taxon>Euplotida</taxon>
        <taxon>Euplotidae</taxon>
        <taxon>Moneuplotes</taxon>
    </lineage>
</organism>
<keyword evidence="3" id="KW-1185">Reference proteome</keyword>
<name>A0AAD1U1Y7_EUPCR</name>
<feature type="region of interest" description="Disordered" evidence="1">
    <location>
        <begin position="232"/>
        <end position="254"/>
    </location>
</feature>
<sequence length="345" mass="40179">MHRKSDPLDESYSFIDKSKFDKPSNSLQVVSRSIYSNKKPKRISSQDHTRKARMIRQMQQEKVAQEYQKILERSNRPHTSHTNLPYSNNLNQTQHIQKHSKGRISPEASWTTKIDDKRFHGKILGKQVLHKNSSDINEQDKYEFDEEKLLNHFGSKNSSFFNNADLTDLALAQGKNQSVEVSYRKEDNNFDINLLDNILDGLNYYRKASQRDVPELSHINITKIKKQLENSELRESPSIQALPKSKPSRPATSHEKFAKLLKRHSSHIKPRSKIQAKSQSIYHALKNIPEPYTNFEINQATNIINKVPIRRIYTNKFKARSPKLHNEQIALRKGSSAHSNIRHRR</sequence>
<gene>
    <name evidence="2" type="ORF">ECRASSUSDP1_LOCUS49</name>
</gene>
<evidence type="ECO:0000313" key="2">
    <source>
        <dbReference type="EMBL" id="CAI2358766.1"/>
    </source>
</evidence>
<comment type="caution">
    <text evidence="2">The sequence shown here is derived from an EMBL/GenBank/DDBJ whole genome shotgun (WGS) entry which is preliminary data.</text>
</comment>
<dbReference type="EMBL" id="CAMPGE010000048">
    <property type="protein sequence ID" value="CAI2358766.1"/>
    <property type="molecule type" value="Genomic_DNA"/>
</dbReference>
<dbReference type="Proteomes" id="UP001295684">
    <property type="component" value="Unassembled WGS sequence"/>
</dbReference>